<dbReference type="PANTHER" id="PTHR33048:SF152">
    <property type="entry name" value="INTEGRAL MEMBRANE PROTEIN"/>
    <property type="match status" value="1"/>
</dbReference>
<dbReference type="GeneID" id="98149102"/>
<keyword evidence="4 7" id="KW-0472">Membrane</keyword>
<evidence type="ECO:0000256" key="3">
    <source>
        <dbReference type="ARBA" id="ARBA00022989"/>
    </source>
</evidence>
<name>A0ABR4L8G1_9EURO</name>
<keyword evidence="2 7" id="KW-0812">Transmembrane</keyword>
<dbReference type="PANTHER" id="PTHR33048">
    <property type="entry name" value="PTH11-LIKE INTEGRAL MEMBRANE PROTEIN (AFU_ORTHOLOGUE AFUA_5G11245)"/>
    <property type="match status" value="1"/>
</dbReference>
<feature type="transmembrane region" description="Helical" evidence="7">
    <location>
        <begin position="206"/>
        <end position="227"/>
    </location>
</feature>
<feature type="transmembrane region" description="Helical" evidence="7">
    <location>
        <begin position="13"/>
        <end position="30"/>
    </location>
</feature>
<evidence type="ECO:0000259" key="8">
    <source>
        <dbReference type="Pfam" id="PF20684"/>
    </source>
</evidence>
<organism evidence="9 10">
    <name type="scientific">Aspergillus lucknowensis</name>
    <dbReference type="NCBI Taxonomy" id="176173"/>
    <lineage>
        <taxon>Eukaryota</taxon>
        <taxon>Fungi</taxon>
        <taxon>Dikarya</taxon>
        <taxon>Ascomycota</taxon>
        <taxon>Pezizomycotina</taxon>
        <taxon>Eurotiomycetes</taxon>
        <taxon>Eurotiomycetidae</taxon>
        <taxon>Eurotiales</taxon>
        <taxon>Aspergillaceae</taxon>
        <taxon>Aspergillus</taxon>
        <taxon>Aspergillus subgen. Nidulantes</taxon>
    </lineage>
</organism>
<dbReference type="RefSeq" id="XP_070880708.1">
    <property type="nucleotide sequence ID" value="XM_071034030.1"/>
</dbReference>
<feature type="transmembrane region" description="Helical" evidence="7">
    <location>
        <begin position="42"/>
        <end position="64"/>
    </location>
</feature>
<dbReference type="EMBL" id="JBFXLQ010000083">
    <property type="protein sequence ID" value="KAL2860814.1"/>
    <property type="molecule type" value="Genomic_DNA"/>
</dbReference>
<evidence type="ECO:0000256" key="5">
    <source>
        <dbReference type="ARBA" id="ARBA00038359"/>
    </source>
</evidence>
<evidence type="ECO:0000256" key="2">
    <source>
        <dbReference type="ARBA" id="ARBA00022692"/>
    </source>
</evidence>
<dbReference type="Pfam" id="PF20684">
    <property type="entry name" value="Fung_rhodopsin"/>
    <property type="match status" value="1"/>
</dbReference>
<evidence type="ECO:0000256" key="1">
    <source>
        <dbReference type="ARBA" id="ARBA00004141"/>
    </source>
</evidence>
<protein>
    <recommendedName>
        <fullName evidence="8">Rhodopsin domain-containing protein</fullName>
    </recommendedName>
</protein>
<feature type="domain" description="Rhodopsin" evidence="8">
    <location>
        <begin position="22"/>
        <end position="264"/>
    </location>
</feature>
<evidence type="ECO:0000313" key="10">
    <source>
        <dbReference type="Proteomes" id="UP001610432"/>
    </source>
</evidence>
<comment type="caution">
    <text evidence="9">The sequence shown here is derived from an EMBL/GenBank/DDBJ whole genome shotgun (WGS) entry which is preliminary data.</text>
</comment>
<evidence type="ECO:0000313" key="9">
    <source>
        <dbReference type="EMBL" id="KAL2860814.1"/>
    </source>
</evidence>
<proteinExistence type="inferred from homology"/>
<evidence type="ECO:0000256" key="4">
    <source>
        <dbReference type="ARBA" id="ARBA00023136"/>
    </source>
</evidence>
<reference evidence="9 10" key="1">
    <citation type="submission" date="2024-07" db="EMBL/GenBank/DDBJ databases">
        <title>Section-level genome sequencing and comparative genomics of Aspergillus sections Usti and Cavernicolus.</title>
        <authorList>
            <consortium name="Lawrence Berkeley National Laboratory"/>
            <person name="Nybo J.L."/>
            <person name="Vesth T.C."/>
            <person name="Theobald S."/>
            <person name="Frisvad J.C."/>
            <person name="Larsen T.O."/>
            <person name="Kjaerboelling I."/>
            <person name="Rothschild-Mancinelli K."/>
            <person name="Lyhne E.K."/>
            <person name="Kogle M.E."/>
            <person name="Barry K."/>
            <person name="Clum A."/>
            <person name="Na H."/>
            <person name="Ledsgaard L."/>
            <person name="Lin J."/>
            <person name="Lipzen A."/>
            <person name="Kuo A."/>
            <person name="Riley R."/>
            <person name="Mondo S."/>
            <person name="Labutti K."/>
            <person name="Haridas S."/>
            <person name="Pangalinan J."/>
            <person name="Salamov A.A."/>
            <person name="Simmons B.A."/>
            <person name="Magnuson J.K."/>
            <person name="Chen J."/>
            <person name="Drula E."/>
            <person name="Henrissat B."/>
            <person name="Wiebenga A."/>
            <person name="Lubbers R.J."/>
            <person name="Gomes A.C."/>
            <person name="Macurrencykelacurrency M.R."/>
            <person name="Stajich J."/>
            <person name="Grigoriev I.V."/>
            <person name="Mortensen U.H."/>
            <person name="De Vries R.P."/>
            <person name="Baker S.E."/>
            <person name="Andersen M.R."/>
        </authorList>
    </citation>
    <scope>NUCLEOTIDE SEQUENCE [LARGE SCALE GENOMIC DNA]</scope>
    <source>
        <strain evidence="9 10">CBS 449.75</strain>
    </source>
</reference>
<evidence type="ECO:0000256" key="7">
    <source>
        <dbReference type="SAM" id="Phobius"/>
    </source>
</evidence>
<dbReference type="InterPro" id="IPR049326">
    <property type="entry name" value="Rhodopsin_dom_fungi"/>
</dbReference>
<accession>A0ABR4L8G1</accession>
<feature type="transmembrane region" description="Helical" evidence="7">
    <location>
        <begin position="126"/>
        <end position="153"/>
    </location>
</feature>
<dbReference type="InterPro" id="IPR052337">
    <property type="entry name" value="SAT4-like"/>
</dbReference>
<keyword evidence="10" id="KW-1185">Reference proteome</keyword>
<feature type="compositionally biased region" description="Polar residues" evidence="6">
    <location>
        <begin position="282"/>
        <end position="297"/>
    </location>
</feature>
<comment type="similarity">
    <text evidence="5">Belongs to the SAT4 family.</text>
</comment>
<feature type="region of interest" description="Disordered" evidence="6">
    <location>
        <begin position="275"/>
        <end position="307"/>
    </location>
</feature>
<comment type="subcellular location">
    <subcellularLocation>
        <location evidence="1">Membrane</location>
        <topology evidence="1">Multi-pass membrane protein</topology>
    </subcellularLocation>
</comment>
<feature type="transmembrane region" description="Helical" evidence="7">
    <location>
        <begin position="91"/>
        <end position="114"/>
    </location>
</feature>
<dbReference type="Proteomes" id="UP001610432">
    <property type="component" value="Unassembled WGS sequence"/>
</dbReference>
<keyword evidence="3 7" id="KW-1133">Transmembrane helix</keyword>
<gene>
    <name evidence="9" type="ORF">BJX67DRAFT_386262</name>
</gene>
<evidence type="ECO:0000256" key="6">
    <source>
        <dbReference type="SAM" id="MobiDB-lite"/>
    </source>
</evidence>
<sequence length="386" mass="43337">MGYNLNAELWAEYAIGMIVFAIRFFARWKTIGIRNFSWDDGFAAASIIFWTLETTLLYTCALFGNNIGLDYKTAELVPDHMVPRIRKGSQLAFAAWVFYILLVWSLKGVVIFLYSRITTGLWQHRLVKFVSAFCIITFTASILLHMCQCIPIQRNWQVKPFPGDSCTKRTLNYVVIEVLNILTDASIIIIPLPVVFAAKMPLYRKVILGILFSSGIFIIICAVLRAYYSVRSIDDLTVALGWASREIFVSGLAVCSPGIKPLFNKNRWFSTKKSSSADRRYGNSSNTHPWSSTQKNTRGGGPGGTITSVVGVEDREHGWDRDRERQFELSSIAWPGRGKGKRGSSGDSQEHIIESGEDPINQIQVTTEYHVDKEFVGDLPKGGKVI</sequence>
<feature type="transmembrane region" description="Helical" evidence="7">
    <location>
        <begin position="173"/>
        <end position="194"/>
    </location>
</feature>